<proteinExistence type="predicted"/>
<evidence type="ECO:0000256" key="1">
    <source>
        <dbReference type="SAM" id="MobiDB-lite"/>
    </source>
</evidence>
<dbReference type="InParanoid" id="A0A067MTD6"/>
<accession>A0A067MTD6</accession>
<feature type="region of interest" description="Disordered" evidence="1">
    <location>
        <begin position="1"/>
        <end position="86"/>
    </location>
</feature>
<dbReference type="EMBL" id="KL198020">
    <property type="protein sequence ID" value="KDQ19018.1"/>
    <property type="molecule type" value="Genomic_DNA"/>
</dbReference>
<dbReference type="Proteomes" id="UP000027195">
    <property type="component" value="Unassembled WGS sequence"/>
</dbReference>
<name>A0A067MTD6_BOTB1</name>
<evidence type="ECO:0000313" key="2">
    <source>
        <dbReference type="EMBL" id="KDQ19018.1"/>
    </source>
</evidence>
<sequence>MSDEYGTQTDPHAGDALGHKTKELQGSLVDKSLDVTPDMGVPKEPPNQPNAGDTTSSGGYADGEHIKDTNVFSGANQRGRYDAGLD</sequence>
<protein>
    <submittedName>
        <fullName evidence="2">Uncharacterized protein</fullName>
    </submittedName>
</protein>
<organism evidence="2 3">
    <name type="scientific">Botryobasidium botryosum (strain FD-172 SS1)</name>
    <dbReference type="NCBI Taxonomy" id="930990"/>
    <lineage>
        <taxon>Eukaryota</taxon>
        <taxon>Fungi</taxon>
        <taxon>Dikarya</taxon>
        <taxon>Basidiomycota</taxon>
        <taxon>Agaricomycotina</taxon>
        <taxon>Agaricomycetes</taxon>
        <taxon>Cantharellales</taxon>
        <taxon>Botryobasidiaceae</taxon>
        <taxon>Botryobasidium</taxon>
    </lineage>
</organism>
<evidence type="ECO:0000313" key="3">
    <source>
        <dbReference type="Proteomes" id="UP000027195"/>
    </source>
</evidence>
<dbReference type="AlphaFoldDB" id="A0A067MTD6"/>
<dbReference type="HOGENOM" id="CLU_2497593_0_0_1"/>
<gene>
    <name evidence="2" type="ORF">BOTBODRAFT_28498</name>
</gene>
<feature type="compositionally biased region" description="Polar residues" evidence="1">
    <location>
        <begin position="1"/>
        <end position="10"/>
    </location>
</feature>
<reference evidence="3" key="1">
    <citation type="journal article" date="2014" name="Proc. Natl. Acad. Sci. U.S.A.">
        <title>Extensive sampling of basidiomycete genomes demonstrates inadequacy of the white-rot/brown-rot paradigm for wood decay fungi.</title>
        <authorList>
            <person name="Riley R."/>
            <person name="Salamov A.A."/>
            <person name="Brown D.W."/>
            <person name="Nagy L.G."/>
            <person name="Floudas D."/>
            <person name="Held B.W."/>
            <person name="Levasseur A."/>
            <person name="Lombard V."/>
            <person name="Morin E."/>
            <person name="Otillar R."/>
            <person name="Lindquist E.A."/>
            <person name="Sun H."/>
            <person name="LaButti K.M."/>
            <person name="Schmutz J."/>
            <person name="Jabbour D."/>
            <person name="Luo H."/>
            <person name="Baker S.E."/>
            <person name="Pisabarro A.G."/>
            <person name="Walton J.D."/>
            <person name="Blanchette R.A."/>
            <person name="Henrissat B."/>
            <person name="Martin F."/>
            <person name="Cullen D."/>
            <person name="Hibbett D.S."/>
            <person name="Grigoriev I.V."/>
        </authorList>
    </citation>
    <scope>NUCLEOTIDE SEQUENCE [LARGE SCALE GENOMIC DNA]</scope>
    <source>
        <strain evidence="3">FD-172 SS1</strain>
    </source>
</reference>
<feature type="compositionally biased region" description="Polar residues" evidence="1">
    <location>
        <begin position="49"/>
        <end position="58"/>
    </location>
</feature>
<keyword evidence="3" id="KW-1185">Reference proteome</keyword>